<protein>
    <submittedName>
        <fullName evidence="1">Recombination protein RecR</fullName>
    </submittedName>
</protein>
<evidence type="ECO:0000313" key="2">
    <source>
        <dbReference type="Proteomes" id="UP000202440"/>
    </source>
</evidence>
<dbReference type="GO" id="GO:0046872">
    <property type="term" value="F:metal ion binding"/>
    <property type="evidence" value="ECO:0007669"/>
    <property type="project" value="InterPro"/>
</dbReference>
<dbReference type="Pfam" id="PF21176">
    <property type="entry name" value="RecR_HhH"/>
    <property type="match status" value="1"/>
</dbReference>
<dbReference type="SUPFAM" id="SSF111304">
    <property type="entry name" value="Recombination protein RecR"/>
    <property type="match status" value="1"/>
</dbReference>
<proteinExistence type="predicted"/>
<name>A0A222FKY5_9GAMM</name>
<dbReference type="InterPro" id="IPR023627">
    <property type="entry name" value="Rcmb_RecR"/>
</dbReference>
<evidence type="ECO:0000313" key="1">
    <source>
        <dbReference type="EMBL" id="ASP39695.1"/>
    </source>
</evidence>
<dbReference type="GO" id="GO:0006310">
    <property type="term" value="P:DNA recombination"/>
    <property type="evidence" value="ECO:0007669"/>
    <property type="project" value="InterPro"/>
</dbReference>
<dbReference type="InterPro" id="IPR000093">
    <property type="entry name" value="DNA_Rcmb_RecR"/>
</dbReference>
<keyword evidence="2" id="KW-1185">Reference proteome</keyword>
<accession>A0A222FKY5</accession>
<dbReference type="PANTHER" id="PTHR30446:SF0">
    <property type="entry name" value="RECOMBINATION PROTEIN RECR"/>
    <property type="match status" value="1"/>
</dbReference>
<dbReference type="EMBL" id="CP022530">
    <property type="protein sequence ID" value="ASP39695.1"/>
    <property type="molecule type" value="Genomic_DNA"/>
</dbReference>
<dbReference type="Proteomes" id="UP000202440">
    <property type="component" value="Chromosome"/>
</dbReference>
<dbReference type="GO" id="GO:0006281">
    <property type="term" value="P:DNA repair"/>
    <property type="evidence" value="ECO:0007669"/>
    <property type="project" value="InterPro"/>
</dbReference>
<sequence>MSKTSALSQLRQQLQRLPGVGENAAARWAQWLLVNRQGQALAEALKLALSLEPCSQCQRLAVGDDCPACADVADAVRVAVVVNEDQADRLLASGYPGYCFICHGRLSPTSGVGPAELGLAKLQQGPWQRVDAFFGDDVEDKATVLFLRQCFKGQAEVYHVTEEDGWRN</sequence>
<dbReference type="PANTHER" id="PTHR30446">
    <property type="entry name" value="RECOMBINATION PROTEIN RECR"/>
    <property type="match status" value="1"/>
</dbReference>
<dbReference type="AlphaFoldDB" id="A0A222FKY5"/>
<organism evidence="1 2">
    <name type="scientific">Bacterioplanes sanyensis</name>
    <dbReference type="NCBI Taxonomy" id="1249553"/>
    <lineage>
        <taxon>Bacteria</taxon>
        <taxon>Pseudomonadati</taxon>
        <taxon>Pseudomonadota</taxon>
        <taxon>Gammaproteobacteria</taxon>
        <taxon>Oceanospirillales</taxon>
        <taxon>Oceanospirillaceae</taxon>
        <taxon>Bacterioplanes</taxon>
    </lineage>
</organism>
<dbReference type="RefSeq" id="WP_094060870.1">
    <property type="nucleotide sequence ID" value="NZ_CP022530.1"/>
</dbReference>
<dbReference type="GO" id="GO:0003677">
    <property type="term" value="F:DNA binding"/>
    <property type="evidence" value="ECO:0007669"/>
    <property type="project" value="InterPro"/>
</dbReference>
<dbReference type="OrthoDB" id="9802672at2"/>
<dbReference type="KEGG" id="bsan:CHH28_13880"/>
<reference evidence="1 2" key="1">
    <citation type="submission" date="2017-07" db="EMBL/GenBank/DDBJ databases">
        <title>Annotated genome sequence of Bacterioplanes sanyensis isolated from Red Sea.</title>
        <authorList>
            <person name="Rehman Z.U."/>
        </authorList>
    </citation>
    <scope>NUCLEOTIDE SEQUENCE [LARGE SCALE GENOMIC DNA]</scope>
    <source>
        <strain evidence="1 2">NV9</strain>
    </source>
</reference>
<dbReference type="Gene3D" id="1.10.8.420">
    <property type="entry name" value="RecR Domain 1"/>
    <property type="match status" value="1"/>
</dbReference>
<gene>
    <name evidence="1" type="primary">recR</name>
    <name evidence="1" type="ORF">CHH28_13880</name>
</gene>